<evidence type="ECO:0000313" key="1">
    <source>
        <dbReference type="EMBL" id="CAD6996512.1"/>
    </source>
</evidence>
<dbReference type="AlphaFoldDB" id="A0A811UB72"/>
<gene>
    <name evidence="1" type="ORF">CCAP1982_LOCUS5180</name>
</gene>
<protein>
    <submittedName>
        <fullName evidence="1">(Mediterranean fruit fly) hypothetical protein</fullName>
    </submittedName>
</protein>
<accession>A0A811UB72</accession>
<reference evidence="1" key="1">
    <citation type="submission" date="2020-11" db="EMBL/GenBank/DDBJ databases">
        <authorList>
            <person name="Whitehead M."/>
        </authorList>
    </citation>
    <scope>NUCLEOTIDE SEQUENCE</scope>
    <source>
        <strain evidence="1">EGII</strain>
    </source>
</reference>
<organism evidence="1 2">
    <name type="scientific">Ceratitis capitata</name>
    <name type="common">Mediterranean fruit fly</name>
    <name type="synonym">Tephritis capitata</name>
    <dbReference type="NCBI Taxonomy" id="7213"/>
    <lineage>
        <taxon>Eukaryota</taxon>
        <taxon>Metazoa</taxon>
        <taxon>Ecdysozoa</taxon>
        <taxon>Arthropoda</taxon>
        <taxon>Hexapoda</taxon>
        <taxon>Insecta</taxon>
        <taxon>Pterygota</taxon>
        <taxon>Neoptera</taxon>
        <taxon>Endopterygota</taxon>
        <taxon>Diptera</taxon>
        <taxon>Brachycera</taxon>
        <taxon>Muscomorpha</taxon>
        <taxon>Tephritoidea</taxon>
        <taxon>Tephritidae</taxon>
        <taxon>Ceratitis</taxon>
        <taxon>Ceratitis</taxon>
    </lineage>
</organism>
<proteinExistence type="predicted"/>
<evidence type="ECO:0000313" key="2">
    <source>
        <dbReference type="Proteomes" id="UP000606786"/>
    </source>
</evidence>
<comment type="caution">
    <text evidence="1">The sequence shown here is derived from an EMBL/GenBank/DDBJ whole genome shotgun (WGS) entry which is preliminary data.</text>
</comment>
<keyword evidence="2" id="KW-1185">Reference proteome</keyword>
<name>A0A811UB72_CERCA</name>
<sequence>MRRSLKSHRSTIVYDIEGFTTETAIAISQIDLAALRALDVARLCTSSLWRSLNCTRTKSSFSTVVVLVDLPTCRLAVRYYAAPSSKQVPSVRVPLTLLRLWMDAMPSSRVVASRLYCRGVTVYDYDSV</sequence>
<dbReference type="EMBL" id="CAJHJT010000001">
    <property type="protein sequence ID" value="CAD6996512.1"/>
    <property type="molecule type" value="Genomic_DNA"/>
</dbReference>
<dbReference type="Proteomes" id="UP000606786">
    <property type="component" value="Unassembled WGS sequence"/>
</dbReference>